<sequence length="52" mass="6255">MLLPHFYTFAIKQNILNAVIQKNVLSKNWNNFAPKIYPNAWTRDKKKKKKDH</sequence>
<evidence type="ECO:0000313" key="2">
    <source>
        <dbReference type="WBParaSite" id="nRc.2.0.1.t02162-RA"/>
    </source>
</evidence>
<dbReference type="WBParaSite" id="nRc.2.0.1.t02162-RA">
    <property type="protein sequence ID" value="nRc.2.0.1.t02162-RA"/>
    <property type="gene ID" value="nRc.2.0.1.g02162"/>
</dbReference>
<accession>A0A915HLE1</accession>
<organism evidence="1 2">
    <name type="scientific">Romanomermis culicivorax</name>
    <name type="common">Nematode worm</name>
    <dbReference type="NCBI Taxonomy" id="13658"/>
    <lineage>
        <taxon>Eukaryota</taxon>
        <taxon>Metazoa</taxon>
        <taxon>Ecdysozoa</taxon>
        <taxon>Nematoda</taxon>
        <taxon>Enoplea</taxon>
        <taxon>Dorylaimia</taxon>
        <taxon>Mermithida</taxon>
        <taxon>Mermithoidea</taxon>
        <taxon>Mermithidae</taxon>
        <taxon>Romanomermis</taxon>
    </lineage>
</organism>
<evidence type="ECO:0000313" key="1">
    <source>
        <dbReference type="Proteomes" id="UP000887565"/>
    </source>
</evidence>
<reference evidence="2" key="1">
    <citation type="submission" date="2022-11" db="UniProtKB">
        <authorList>
            <consortium name="WormBaseParasite"/>
        </authorList>
    </citation>
    <scope>IDENTIFICATION</scope>
</reference>
<dbReference type="AlphaFoldDB" id="A0A915HLE1"/>
<protein>
    <submittedName>
        <fullName evidence="2">ATP synthase F0 subunit 8</fullName>
    </submittedName>
</protein>
<dbReference type="Proteomes" id="UP000887565">
    <property type="component" value="Unplaced"/>
</dbReference>
<keyword evidence="1" id="KW-1185">Reference proteome</keyword>
<name>A0A915HLE1_ROMCU</name>
<proteinExistence type="predicted"/>